<dbReference type="AlphaFoldDB" id="T1BS76"/>
<organism evidence="1">
    <name type="scientific">mine drainage metagenome</name>
    <dbReference type="NCBI Taxonomy" id="410659"/>
    <lineage>
        <taxon>unclassified sequences</taxon>
        <taxon>metagenomes</taxon>
        <taxon>ecological metagenomes</taxon>
    </lineage>
</organism>
<reference evidence="1" key="2">
    <citation type="journal article" date="2014" name="ISME J.">
        <title>Microbial stratification in low pH oxic and suboxic macroscopic growths along an acid mine drainage.</title>
        <authorList>
            <person name="Mendez-Garcia C."/>
            <person name="Mesa V."/>
            <person name="Sprenger R.R."/>
            <person name="Richter M."/>
            <person name="Diez M.S."/>
            <person name="Solano J."/>
            <person name="Bargiela R."/>
            <person name="Golyshina O.V."/>
            <person name="Manteca A."/>
            <person name="Ramos J.L."/>
            <person name="Gallego J.R."/>
            <person name="Llorente I."/>
            <person name="Martins Dos Santos V.A."/>
            <person name="Jensen O.N."/>
            <person name="Pelaez A.I."/>
            <person name="Sanchez J."/>
            <person name="Ferrer M."/>
        </authorList>
    </citation>
    <scope>NUCLEOTIDE SEQUENCE</scope>
</reference>
<keyword evidence="1" id="KW-0687">Ribonucleoprotein</keyword>
<sequence>MALTEGASNQLRVKEAATLADSMDLRPAWVDVDGKKLAGVLKTLPDRADLPSDINESLIVELYSK</sequence>
<proteinExistence type="predicted"/>
<dbReference type="EMBL" id="AUZZ01003764">
    <property type="protein sequence ID" value="EQD56044.1"/>
    <property type="molecule type" value="Genomic_DNA"/>
</dbReference>
<dbReference type="InterPro" id="IPR036986">
    <property type="entry name" value="S4_RNA-bd_sf"/>
</dbReference>
<protein>
    <submittedName>
        <fullName evidence="1">30s ribosomal protein s4</fullName>
    </submittedName>
</protein>
<dbReference type="GO" id="GO:0005840">
    <property type="term" value="C:ribosome"/>
    <property type="evidence" value="ECO:0007669"/>
    <property type="project" value="UniProtKB-KW"/>
</dbReference>
<reference evidence="1" key="1">
    <citation type="submission" date="2013-08" db="EMBL/GenBank/DDBJ databases">
        <authorList>
            <person name="Mendez C."/>
            <person name="Richter M."/>
            <person name="Ferrer M."/>
            <person name="Sanchez J."/>
        </authorList>
    </citation>
    <scope>NUCLEOTIDE SEQUENCE</scope>
</reference>
<dbReference type="SUPFAM" id="SSF55174">
    <property type="entry name" value="Alpha-L RNA-binding motif"/>
    <property type="match status" value="1"/>
</dbReference>
<accession>T1BS76</accession>
<dbReference type="Gene3D" id="3.10.290.10">
    <property type="entry name" value="RNA-binding S4 domain"/>
    <property type="match status" value="1"/>
</dbReference>
<name>T1BS76_9ZZZZ</name>
<dbReference type="Gene3D" id="1.10.1050.10">
    <property type="entry name" value="Ribosomal Protein S4 Delta 41, Chain A, domain 1"/>
    <property type="match status" value="1"/>
</dbReference>
<evidence type="ECO:0000313" key="1">
    <source>
        <dbReference type="EMBL" id="EQD56044.1"/>
    </source>
</evidence>
<gene>
    <name evidence="1" type="ORF">B2A_05418</name>
</gene>
<dbReference type="GO" id="GO:0003723">
    <property type="term" value="F:RNA binding"/>
    <property type="evidence" value="ECO:0007669"/>
    <property type="project" value="InterPro"/>
</dbReference>
<keyword evidence="1" id="KW-0689">Ribosomal protein</keyword>
<comment type="caution">
    <text evidence="1">The sequence shown here is derived from an EMBL/GenBank/DDBJ whole genome shotgun (WGS) entry which is preliminary data.</text>
</comment>